<keyword evidence="1" id="KW-0560">Oxidoreductase</keyword>
<protein>
    <submittedName>
        <fullName evidence="4">Aryl-alcohol dehydrogenase</fullName>
    </submittedName>
</protein>
<organism evidence="4 5">
    <name type="scientific">Parachaetomium inaequale</name>
    <dbReference type="NCBI Taxonomy" id="2588326"/>
    <lineage>
        <taxon>Eukaryota</taxon>
        <taxon>Fungi</taxon>
        <taxon>Dikarya</taxon>
        <taxon>Ascomycota</taxon>
        <taxon>Pezizomycotina</taxon>
        <taxon>Sordariomycetes</taxon>
        <taxon>Sordariomycetidae</taxon>
        <taxon>Sordariales</taxon>
        <taxon>Chaetomiaceae</taxon>
        <taxon>Parachaetomium</taxon>
    </lineage>
</organism>
<dbReference type="Pfam" id="PF00248">
    <property type="entry name" value="Aldo_ket_red"/>
    <property type="match status" value="1"/>
</dbReference>
<sequence length="394" mass="42437">MAGFFDGPPLPPDPPTELGRLRILSKTAGIRVSPLALGGGNIGQAWNANWGRMDKERAFALLDAYVEAGGNFIDTANTYQDGESEVWLGEWMAERNVRDRLVIATKYTSDWGLYDFANPGVQKGQTANHGGNSRRSLHMSLRESLRRLRTDWTASIEEVVDSLHALVQQGKVLYLGVSNTPAWVVSAANTYARAHGKTPFSVYSGKWNVLVRDLEREIIPMARAFGMAIAPWGVLGSGKFQTSEEVAERARAGDTLRQSGGGREVEMSDALAKVAAEHGTTSVVSIALAYVLRKEALLGVHNVFPVVGGRKTEQLQDNIAALGIWLTEDQVAYLEGVRAFEVGSPCGAIGDDPNATGVVGIMSSNSADLVFPGATEMILAVVSVCFGRRDFPAS</sequence>
<accession>A0AAN6P6Z1</accession>
<dbReference type="InterPro" id="IPR023210">
    <property type="entry name" value="NADP_OxRdtase_dom"/>
</dbReference>
<proteinExistence type="inferred from homology"/>
<evidence type="ECO:0000256" key="2">
    <source>
        <dbReference type="ARBA" id="ARBA00038157"/>
    </source>
</evidence>
<dbReference type="PANTHER" id="PTHR43364:SF2">
    <property type="entry name" value="ARYL-ALCOHOL DEHYDROGENASE AAD10-RELATED"/>
    <property type="match status" value="1"/>
</dbReference>
<dbReference type="SUPFAM" id="SSF51430">
    <property type="entry name" value="NAD(P)-linked oxidoreductase"/>
    <property type="match status" value="1"/>
</dbReference>
<name>A0AAN6P6Z1_9PEZI</name>
<dbReference type="InterPro" id="IPR050523">
    <property type="entry name" value="AKR_Detox_Biosynth"/>
</dbReference>
<feature type="domain" description="NADP-dependent oxidoreductase" evidence="3">
    <location>
        <begin position="35"/>
        <end position="337"/>
    </location>
</feature>
<comment type="similarity">
    <text evidence="2">Belongs to the aldo/keto reductase family. Aldo/keto reductase 2 subfamily.</text>
</comment>
<dbReference type="GO" id="GO:0016491">
    <property type="term" value="F:oxidoreductase activity"/>
    <property type="evidence" value="ECO:0007669"/>
    <property type="project" value="UniProtKB-KW"/>
</dbReference>
<evidence type="ECO:0000313" key="5">
    <source>
        <dbReference type="Proteomes" id="UP001303115"/>
    </source>
</evidence>
<dbReference type="InterPro" id="IPR036812">
    <property type="entry name" value="NAD(P)_OxRdtase_dom_sf"/>
</dbReference>
<evidence type="ECO:0000259" key="3">
    <source>
        <dbReference type="Pfam" id="PF00248"/>
    </source>
</evidence>
<dbReference type="Proteomes" id="UP001303115">
    <property type="component" value="Unassembled WGS sequence"/>
</dbReference>
<dbReference type="EMBL" id="MU854575">
    <property type="protein sequence ID" value="KAK4032785.1"/>
    <property type="molecule type" value="Genomic_DNA"/>
</dbReference>
<gene>
    <name evidence="4" type="ORF">C8A01DRAFT_40759</name>
</gene>
<comment type="caution">
    <text evidence="4">The sequence shown here is derived from an EMBL/GenBank/DDBJ whole genome shotgun (WGS) entry which is preliminary data.</text>
</comment>
<evidence type="ECO:0000256" key="1">
    <source>
        <dbReference type="ARBA" id="ARBA00023002"/>
    </source>
</evidence>
<keyword evidence="5" id="KW-1185">Reference proteome</keyword>
<dbReference type="PANTHER" id="PTHR43364">
    <property type="entry name" value="NADH-SPECIFIC METHYLGLYOXAL REDUCTASE-RELATED"/>
    <property type="match status" value="1"/>
</dbReference>
<dbReference type="AlphaFoldDB" id="A0AAN6P6Z1"/>
<reference evidence="5" key="1">
    <citation type="journal article" date="2023" name="Mol. Phylogenet. Evol.">
        <title>Genome-scale phylogeny and comparative genomics of the fungal order Sordariales.</title>
        <authorList>
            <person name="Hensen N."/>
            <person name="Bonometti L."/>
            <person name="Westerberg I."/>
            <person name="Brannstrom I.O."/>
            <person name="Guillou S."/>
            <person name="Cros-Aarteil S."/>
            <person name="Calhoun S."/>
            <person name="Haridas S."/>
            <person name="Kuo A."/>
            <person name="Mondo S."/>
            <person name="Pangilinan J."/>
            <person name="Riley R."/>
            <person name="LaButti K."/>
            <person name="Andreopoulos B."/>
            <person name="Lipzen A."/>
            <person name="Chen C."/>
            <person name="Yan M."/>
            <person name="Daum C."/>
            <person name="Ng V."/>
            <person name="Clum A."/>
            <person name="Steindorff A."/>
            <person name="Ohm R.A."/>
            <person name="Martin F."/>
            <person name="Silar P."/>
            <person name="Natvig D.O."/>
            <person name="Lalanne C."/>
            <person name="Gautier V."/>
            <person name="Ament-Velasquez S.L."/>
            <person name="Kruys A."/>
            <person name="Hutchinson M.I."/>
            <person name="Powell A.J."/>
            <person name="Barry K."/>
            <person name="Miller A.N."/>
            <person name="Grigoriev I.V."/>
            <person name="Debuchy R."/>
            <person name="Gladieux P."/>
            <person name="Hiltunen Thoren M."/>
            <person name="Johannesson H."/>
        </authorList>
    </citation>
    <scope>NUCLEOTIDE SEQUENCE [LARGE SCALE GENOMIC DNA]</scope>
    <source>
        <strain evidence="5">CBS 284.82</strain>
    </source>
</reference>
<dbReference type="Gene3D" id="3.20.20.100">
    <property type="entry name" value="NADP-dependent oxidoreductase domain"/>
    <property type="match status" value="1"/>
</dbReference>
<evidence type="ECO:0000313" key="4">
    <source>
        <dbReference type="EMBL" id="KAK4032785.1"/>
    </source>
</evidence>